<evidence type="ECO:0000313" key="1">
    <source>
        <dbReference type="EMBL" id="KAG8082564.1"/>
    </source>
</evidence>
<name>A0A8J5W6V1_ZIZPA</name>
<reference evidence="1" key="1">
    <citation type="journal article" date="2021" name="bioRxiv">
        <title>Whole Genome Assembly and Annotation of Northern Wild Rice, Zizania palustris L., Supports a Whole Genome Duplication in the Zizania Genus.</title>
        <authorList>
            <person name="Haas M."/>
            <person name="Kono T."/>
            <person name="Macchietto M."/>
            <person name="Millas R."/>
            <person name="McGilp L."/>
            <person name="Shao M."/>
            <person name="Duquette J."/>
            <person name="Hirsch C.N."/>
            <person name="Kimball J."/>
        </authorList>
    </citation>
    <scope>NUCLEOTIDE SEQUENCE</scope>
    <source>
        <tissue evidence="1">Fresh leaf tissue</tissue>
    </source>
</reference>
<comment type="caution">
    <text evidence="1">The sequence shown here is derived from an EMBL/GenBank/DDBJ whole genome shotgun (WGS) entry which is preliminary data.</text>
</comment>
<protein>
    <submittedName>
        <fullName evidence="1">Uncharacterized protein</fullName>
    </submittedName>
</protein>
<reference evidence="1" key="2">
    <citation type="submission" date="2021-02" db="EMBL/GenBank/DDBJ databases">
        <authorList>
            <person name="Kimball J.A."/>
            <person name="Haas M.W."/>
            <person name="Macchietto M."/>
            <person name="Kono T."/>
            <person name="Duquette J."/>
            <person name="Shao M."/>
        </authorList>
    </citation>
    <scope>NUCLEOTIDE SEQUENCE</scope>
    <source>
        <tissue evidence="1">Fresh leaf tissue</tissue>
    </source>
</reference>
<dbReference type="Proteomes" id="UP000729402">
    <property type="component" value="Unassembled WGS sequence"/>
</dbReference>
<accession>A0A8J5W6V1</accession>
<gene>
    <name evidence="1" type="ORF">GUJ93_ZPchr0014g47244</name>
</gene>
<keyword evidence="2" id="KW-1185">Reference proteome</keyword>
<dbReference type="EMBL" id="JAAALK010000086">
    <property type="protein sequence ID" value="KAG8082564.1"/>
    <property type="molecule type" value="Genomic_DNA"/>
</dbReference>
<organism evidence="1 2">
    <name type="scientific">Zizania palustris</name>
    <name type="common">Northern wild rice</name>
    <dbReference type="NCBI Taxonomy" id="103762"/>
    <lineage>
        <taxon>Eukaryota</taxon>
        <taxon>Viridiplantae</taxon>
        <taxon>Streptophyta</taxon>
        <taxon>Embryophyta</taxon>
        <taxon>Tracheophyta</taxon>
        <taxon>Spermatophyta</taxon>
        <taxon>Magnoliopsida</taxon>
        <taxon>Liliopsida</taxon>
        <taxon>Poales</taxon>
        <taxon>Poaceae</taxon>
        <taxon>BOP clade</taxon>
        <taxon>Oryzoideae</taxon>
        <taxon>Oryzeae</taxon>
        <taxon>Zizaniinae</taxon>
        <taxon>Zizania</taxon>
    </lineage>
</organism>
<evidence type="ECO:0000313" key="2">
    <source>
        <dbReference type="Proteomes" id="UP000729402"/>
    </source>
</evidence>
<proteinExistence type="predicted"/>
<dbReference type="AlphaFoldDB" id="A0A8J5W6V1"/>
<sequence>MGACWRAAYRLARAGEEPRREKLAATTDDRKSICLVALSRAKHYETSVLRTAAAIADPLPFASSVAAPRGGRGKGATKRDALRRVVHVGWLRVVEGARTWRRRAAEVGDDQFYSSSGTDQIQQVSSIFNCTYYFIRSSRRSRQTGRLLAKRR</sequence>